<sequence>MRLLIVQKKQDVRLFDDSERAVVIKPVVLPWLLNRCHPSPVNTVDILTLESESVVKTDKIGEEDYSIVPSESRNSTQVGHLRNSERKIFLTL</sequence>
<gene>
    <name evidence="1" type="ORF">AVEN_265172_1</name>
</gene>
<dbReference type="Proteomes" id="UP000499080">
    <property type="component" value="Unassembled WGS sequence"/>
</dbReference>
<evidence type="ECO:0000313" key="2">
    <source>
        <dbReference type="Proteomes" id="UP000499080"/>
    </source>
</evidence>
<reference evidence="1 2" key="1">
    <citation type="journal article" date="2019" name="Sci. Rep.">
        <title>Orb-weaving spider Araneus ventricosus genome elucidates the spidroin gene catalogue.</title>
        <authorList>
            <person name="Kono N."/>
            <person name="Nakamura H."/>
            <person name="Ohtoshi R."/>
            <person name="Moran D.A.P."/>
            <person name="Shinohara A."/>
            <person name="Yoshida Y."/>
            <person name="Fujiwara M."/>
            <person name="Mori M."/>
            <person name="Tomita M."/>
            <person name="Arakawa K."/>
        </authorList>
    </citation>
    <scope>NUCLEOTIDE SEQUENCE [LARGE SCALE GENOMIC DNA]</scope>
</reference>
<dbReference type="AlphaFoldDB" id="A0A4Y2CP28"/>
<name>A0A4Y2CP28_ARAVE</name>
<organism evidence="1 2">
    <name type="scientific">Araneus ventricosus</name>
    <name type="common">Orbweaver spider</name>
    <name type="synonym">Epeira ventricosa</name>
    <dbReference type="NCBI Taxonomy" id="182803"/>
    <lineage>
        <taxon>Eukaryota</taxon>
        <taxon>Metazoa</taxon>
        <taxon>Ecdysozoa</taxon>
        <taxon>Arthropoda</taxon>
        <taxon>Chelicerata</taxon>
        <taxon>Arachnida</taxon>
        <taxon>Araneae</taxon>
        <taxon>Araneomorphae</taxon>
        <taxon>Entelegynae</taxon>
        <taxon>Araneoidea</taxon>
        <taxon>Araneidae</taxon>
        <taxon>Araneus</taxon>
    </lineage>
</organism>
<evidence type="ECO:0000313" key="1">
    <source>
        <dbReference type="EMBL" id="GBM06113.1"/>
    </source>
</evidence>
<dbReference type="EMBL" id="BGPR01000223">
    <property type="protein sequence ID" value="GBM06113.1"/>
    <property type="molecule type" value="Genomic_DNA"/>
</dbReference>
<proteinExistence type="predicted"/>
<comment type="caution">
    <text evidence="1">The sequence shown here is derived from an EMBL/GenBank/DDBJ whole genome shotgun (WGS) entry which is preliminary data.</text>
</comment>
<protein>
    <submittedName>
        <fullName evidence="1">Uncharacterized protein</fullName>
    </submittedName>
</protein>
<keyword evidence="2" id="KW-1185">Reference proteome</keyword>
<accession>A0A4Y2CP28</accession>